<gene>
    <name evidence="2" type="ORF">GJ744_008380</name>
</gene>
<feature type="compositionally biased region" description="Polar residues" evidence="1">
    <location>
        <begin position="80"/>
        <end position="95"/>
    </location>
</feature>
<dbReference type="AlphaFoldDB" id="A0A8H7AHI4"/>
<organism evidence="2 3">
    <name type="scientific">Endocarpon pusillum</name>
    <dbReference type="NCBI Taxonomy" id="364733"/>
    <lineage>
        <taxon>Eukaryota</taxon>
        <taxon>Fungi</taxon>
        <taxon>Dikarya</taxon>
        <taxon>Ascomycota</taxon>
        <taxon>Pezizomycotina</taxon>
        <taxon>Eurotiomycetes</taxon>
        <taxon>Chaetothyriomycetidae</taxon>
        <taxon>Verrucariales</taxon>
        <taxon>Verrucariaceae</taxon>
        <taxon>Endocarpon</taxon>
    </lineage>
</organism>
<accession>A0A8H7AHI4</accession>
<dbReference type="Proteomes" id="UP000606974">
    <property type="component" value="Unassembled WGS sequence"/>
</dbReference>
<keyword evidence="3" id="KW-1185">Reference proteome</keyword>
<dbReference type="EMBL" id="JAACFV010000045">
    <property type="protein sequence ID" value="KAF7509153.1"/>
    <property type="molecule type" value="Genomic_DNA"/>
</dbReference>
<sequence>MQRASQNVNGSTSYKFNGNQVNGSGPYALESSNGMNNNTTTASTSQNTNTTAGPAGQNITPPPLSNVTHLNRVSPGGTHFVSSRHSSRTSPGGTVTRQVNVVTRSPGGSTTEQIRTSESHPDEFVVRNETGDMSFNRRTLIGETMPTGETVRDICRRCHCLILDGVAHRCPSTPL</sequence>
<evidence type="ECO:0000256" key="1">
    <source>
        <dbReference type="SAM" id="MobiDB-lite"/>
    </source>
</evidence>
<evidence type="ECO:0000313" key="2">
    <source>
        <dbReference type="EMBL" id="KAF7509153.1"/>
    </source>
</evidence>
<name>A0A8H7AHI4_9EURO</name>
<comment type="caution">
    <text evidence="2">The sequence shown here is derived from an EMBL/GenBank/DDBJ whole genome shotgun (WGS) entry which is preliminary data.</text>
</comment>
<feature type="compositionally biased region" description="Low complexity" evidence="1">
    <location>
        <begin position="31"/>
        <end position="51"/>
    </location>
</feature>
<reference evidence="2" key="1">
    <citation type="submission" date="2020-02" db="EMBL/GenBank/DDBJ databases">
        <authorList>
            <person name="Palmer J.M."/>
        </authorList>
    </citation>
    <scope>NUCLEOTIDE SEQUENCE</scope>
    <source>
        <strain evidence="2">EPUS1.4</strain>
        <tissue evidence="2">Thallus</tissue>
    </source>
</reference>
<protein>
    <submittedName>
        <fullName evidence="2">Uncharacterized protein</fullName>
    </submittedName>
</protein>
<evidence type="ECO:0000313" key="3">
    <source>
        <dbReference type="Proteomes" id="UP000606974"/>
    </source>
</evidence>
<feature type="compositionally biased region" description="Polar residues" evidence="1">
    <location>
        <begin position="1"/>
        <end position="23"/>
    </location>
</feature>
<feature type="region of interest" description="Disordered" evidence="1">
    <location>
        <begin position="1"/>
        <end position="95"/>
    </location>
</feature>
<proteinExistence type="predicted"/>